<accession>A0A831SQI5</accession>
<dbReference type="Proteomes" id="UP000886335">
    <property type="component" value="Unassembled WGS sequence"/>
</dbReference>
<comment type="caution">
    <text evidence="1">The sequence shown here is derived from an EMBL/GenBank/DDBJ whole genome shotgun (WGS) entry which is preliminary data.</text>
</comment>
<dbReference type="SUPFAM" id="SSF102405">
    <property type="entry name" value="MCP/YpsA-like"/>
    <property type="match status" value="1"/>
</dbReference>
<dbReference type="Pfam" id="PF12694">
    <property type="entry name" value="cpYpsA"/>
    <property type="match status" value="1"/>
</dbReference>
<evidence type="ECO:0000313" key="1">
    <source>
        <dbReference type="EMBL" id="HED30107.1"/>
    </source>
</evidence>
<reference evidence="1" key="1">
    <citation type="journal article" date="2020" name="mSystems">
        <title>Genome- and Community-Level Interaction Insights into Carbon Utilization and Element Cycling Functions of Hydrothermarchaeota in Hydrothermal Sediment.</title>
        <authorList>
            <person name="Zhou Z."/>
            <person name="Liu Y."/>
            <person name="Xu W."/>
            <person name="Pan J."/>
            <person name="Luo Z.H."/>
            <person name="Li M."/>
        </authorList>
    </citation>
    <scope>NUCLEOTIDE SEQUENCE [LARGE SCALE GENOMIC DNA]</scope>
    <source>
        <strain evidence="1">SpSt-1181</strain>
    </source>
</reference>
<dbReference type="InterPro" id="IPR024755">
    <property type="entry name" value="cpYpsA"/>
</dbReference>
<dbReference type="Gene3D" id="3.40.50.450">
    <property type="match status" value="1"/>
</dbReference>
<dbReference type="AlphaFoldDB" id="A0A831SQI5"/>
<sequence>MGFSIQKIISGGQTGVDRAALDFAISRGIDHGGWCPKGRRAEDGPISPVYRLKETASSKYEERTALNVRDSDATLIVAGGFLTGGTKLTWKLASAEAKSFFVVDPATPSAAREAASWLSATKPSILNIAGPRASTDPAIYRQTMTFLEKMLKLI</sequence>
<name>A0A831SQI5_PROAE</name>
<dbReference type="EMBL" id="DSBW01000004">
    <property type="protein sequence ID" value="HED30107.1"/>
    <property type="molecule type" value="Genomic_DNA"/>
</dbReference>
<organism evidence="1">
    <name type="scientific">Prosthecochloris aestuarii</name>
    <dbReference type="NCBI Taxonomy" id="1102"/>
    <lineage>
        <taxon>Bacteria</taxon>
        <taxon>Pseudomonadati</taxon>
        <taxon>Chlorobiota</taxon>
        <taxon>Chlorobiia</taxon>
        <taxon>Chlorobiales</taxon>
        <taxon>Chlorobiaceae</taxon>
        <taxon>Prosthecochloris</taxon>
    </lineage>
</organism>
<gene>
    <name evidence="1" type="ORF">ENN50_00105</name>
</gene>
<protein>
    <submittedName>
        <fullName evidence="1">Molybdenum cofactor carrier</fullName>
    </submittedName>
</protein>
<proteinExistence type="predicted"/>